<protein>
    <recommendedName>
        <fullName evidence="4">Lipoprotein</fullName>
    </recommendedName>
</protein>
<proteinExistence type="predicted"/>
<evidence type="ECO:0008006" key="4">
    <source>
        <dbReference type="Google" id="ProtNLM"/>
    </source>
</evidence>
<dbReference type="KEGG" id="tper:IWA51_00140"/>
<dbReference type="PROSITE" id="PS51257">
    <property type="entry name" value="PROKAR_LIPOPROTEIN"/>
    <property type="match status" value="1"/>
</dbReference>
<keyword evidence="1" id="KW-1133">Transmembrane helix</keyword>
<reference evidence="2 3" key="1">
    <citation type="submission" date="2020-11" db="EMBL/GenBank/DDBJ databases">
        <title>Treponema Peruensis nv. sp., first commensal Treponema isolated from human feces.</title>
        <authorList>
            <person name="Belkhou C."/>
            <person name="Raes J."/>
        </authorList>
    </citation>
    <scope>NUCLEOTIDE SEQUENCE [LARGE SCALE GENOMIC DNA]</scope>
    <source>
        <strain evidence="2 3">RCC2812</strain>
    </source>
</reference>
<feature type="transmembrane region" description="Helical" evidence="1">
    <location>
        <begin position="182"/>
        <end position="200"/>
    </location>
</feature>
<keyword evidence="1" id="KW-0472">Membrane</keyword>
<evidence type="ECO:0000313" key="2">
    <source>
        <dbReference type="EMBL" id="QQA01082.1"/>
    </source>
</evidence>
<dbReference type="Proteomes" id="UP000595224">
    <property type="component" value="Chromosome"/>
</dbReference>
<dbReference type="RefSeq" id="WP_198442680.1">
    <property type="nucleotide sequence ID" value="NZ_CBCSHE010000007.1"/>
</dbReference>
<sequence>MKRIIFMCMVLSALFLSCKNEFEEDFIVSLSSEKSSANFTSKISHLKEIGLFDSILQEKSDRAIENSGDKTEVNLFIENPDKYIEENSNDDSEESLNLFTLIYDGGTIEDVYNSMLVVSPEMAEEYLDTVTKSINSSETSAGRTAMAVDSIKSINLSFFENSYDNMSRGIYASNLNRDTVNWYYGMCATTIAGLTAYKFFSWWQPWVRVAGLATAIAGGASMAFQLGVWYVCTDFKAWVTSFVNRDSEEATKILNSEIGLKVLGISTATAGVVAYCYFVTPELSRPVIKFVKEKWNSIVIFIRNAINTNIKLSFFHIPLDLL</sequence>
<keyword evidence="1" id="KW-0812">Transmembrane</keyword>
<keyword evidence="3" id="KW-1185">Reference proteome</keyword>
<evidence type="ECO:0000256" key="1">
    <source>
        <dbReference type="SAM" id="Phobius"/>
    </source>
</evidence>
<name>A0A7T3RDN3_9SPIR</name>
<dbReference type="EMBL" id="CP064936">
    <property type="protein sequence ID" value="QQA01082.1"/>
    <property type="molecule type" value="Genomic_DNA"/>
</dbReference>
<organism evidence="2 3">
    <name type="scientific">Treponema peruense</name>
    <dbReference type="NCBI Taxonomy" id="2787628"/>
    <lineage>
        <taxon>Bacteria</taxon>
        <taxon>Pseudomonadati</taxon>
        <taxon>Spirochaetota</taxon>
        <taxon>Spirochaetia</taxon>
        <taxon>Spirochaetales</taxon>
        <taxon>Treponemataceae</taxon>
        <taxon>Treponema</taxon>
    </lineage>
</organism>
<dbReference type="AlphaFoldDB" id="A0A7T3RDN3"/>
<feature type="transmembrane region" description="Helical" evidence="1">
    <location>
        <begin position="212"/>
        <end position="231"/>
    </location>
</feature>
<evidence type="ECO:0000313" key="3">
    <source>
        <dbReference type="Proteomes" id="UP000595224"/>
    </source>
</evidence>
<accession>A0A7T3RDN3</accession>
<gene>
    <name evidence="2" type="ORF">IWA51_00140</name>
</gene>